<protein>
    <recommendedName>
        <fullName evidence="3">beta-N-acetylhexosaminidase</fullName>
        <ecNumber evidence="3">3.2.1.52</ecNumber>
    </recommendedName>
</protein>
<dbReference type="GO" id="GO:0009252">
    <property type="term" value="P:peptidoglycan biosynthetic process"/>
    <property type="evidence" value="ECO:0007669"/>
    <property type="project" value="UniProtKB-KW"/>
</dbReference>
<dbReference type="EC" id="3.2.1.52" evidence="3"/>
<evidence type="ECO:0000256" key="4">
    <source>
        <dbReference type="ARBA" id="ARBA00022490"/>
    </source>
</evidence>
<evidence type="ECO:0000256" key="10">
    <source>
        <dbReference type="ARBA" id="ARBA00023306"/>
    </source>
</evidence>
<keyword evidence="5" id="KW-0132">Cell division</keyword>
<evidence type="ECO:0000256" key="8">
    <source>
        <dbReference type="ARBA" id="ARBA00022984"/>
    </source>
</evidence>
<keyword evidence="4" id="KW-0963">Cytoplasm</keyword>
<dbReference type="AlphaFoldDB" id="A0A382BLA5"/>
<reference evidence="13" key="1">
    <citation type="submission" date="2018-05" db="EMBL/GenBank/DDBJ databases">
        <authorList>
            <person name="Lanie J.A."/>
            <person name="Ng W.-L."/>
            <person name="Kazmierczak K.M."/>
            <person name="Andrzejewski T.M."/>
            <person name="Davidsen T.M."/>
            <person name="Wayne K.J."/>
            <person name="Tettelin H."/>
            <person name="Glass J.I."/>
            <person name="Rusch D."/>
            <person name="Podicherti R."/>
            <person name="Tsui H.-C.T."/>
            <person name="Winkler M.E."/>
        </authorList>
    </citation>
    <scope>NUCLEOTIDE SEQUENCE</scope>
</reference>
<comment type="similarity">
    <text evidence="2">Belongs to the glycosyl hydrolase 3 family.</text>
</comment>
<dbReference type="Gene3D" id="3.20.20.300">
    <property type="entry name" value="Glycoside hydrolase, family 3, N-terminal domain"/>
    <property type="match status" value="1"/>
</dbReference>
<proteinExistence type="inferred from homology"/>
<keyword evidence="8" id="KW-0573">Peptidoglycan synthesis</keyword>
<dbReference type="InterPro" id="IPR001764">
    <property type="entry name" value="Glyco_hydro_3_N"/>
</dbReference>
<evidence type="ECO:0000256" key="3">
    <source>
        <dbReference type="ARBA" id="ARBA00012663"/>
    </source>
</evidence>
<keyword evidence="6" id="KW-0378">Hydrolase</keyword>
<evidence type="ECO:0000256" key="2">
    <source>
        <dbReference type="ARBA" id="ARBA00005336"/>
    </source>
</evidence>
<evidence type="ECO:0000256" key="11">
    <source>
        <dbReference type="ARBA" id="ARBA00023316"/>
    </source>
</evidence>
<keyword evidence="7" id="KW-0133">Cell shape</keyword>
<dbReference type="SUPFAM" id="SSF51445">
    <property type="entry name" value="(Trans)glycosidases"/>
    <property type="match status" value="1"/>
</dbReference>
<name>A0A382BLA5_9ZZZZ</name>
<dbReference type="HAMAP" id="MF_00364">
    <property type="entry name" value="NagZ"/>
    <property type="match status" value="1"/>
</dbReference>
<dbReference type="GO" id="GO:0051301">
    <property type="term" value="P:cell division"/>
    <property type="evidence" value="ECO:0007669"/>
    <property type="project" value="UniProtKB-KW"/>
</dbReference>
<dbReference type="InterPro" id="IPR050226">
    <property type="entry name" value="NagZ_Beta-hexosaminidase"/>
</dbReference>
<keyword evidence="9" id="KW-0326">Glycosidase</keyword>
<evidence type="ECO:0000256" key="1">
    <source>
        <dbReference type="ARBA" id="ARBA00001231"/>
    </source>
</evidence>
<keyword evidence="10" id="KW-0131">Cell cycle</keyword>
<evidence type="ECO:0000256" key="9">
    <source>
        <dbReference type="ARBA" id="ARBA00023295"/>
    </source>
</evidence>
<dbReference type="EMBL" id="UINC01030293">
    <property type="protein sequence ID" value="SVB14444.1"/>
    <property type="molecule type" value="Genomic_DNA"/>
</dbReference>
<evidence type="ECO:0000313" key="13">
    <source>
        <dbReference type="EMBL" id="SVB14444.1"/>
    </source>
</evidence>
<dbReference type="GO" id="GO:0005975">
    <property type="term" value="P:carbohydrate metabolic process"/>
    <property type="evidence" value="ECO:0007669"/>
    <property type="project" value="InterPro"/>
</dbReference>
<feature type="domain" description="Glycoside hydrolase family 3 N-terminal" evidence="12">
    <location>
        <begin position="9"/>
        <end position="288"/>
    </location>
</feature>
<accession>A0A382BLA5</accession>
<keyword evidence="11" id="KW-0961">Cell wall biogenesis/degradation</keyword>
<evidence type="ECO:0000256" key="6">
    <source>
        <dbReference type="ARBA" id="ARBA00022801"/>
    </source>
</evidence>
<dbReference type="PANTHER" id="PTHR30480">
    <property type="entry name" value="BETA-HEXOSAMINIDASE-RELATED"/>
    <property type="match status" value="1"/>
</dbReference>
<dbReference type="GO" id="GO:0071555">
    <property type="term" value="P:cell wall organization"/>
    <property type="evidence" value="ECO:0007669"/>
    <property type="project" value="UniProtKB-KW"/>
</dbReference>
<dbReference type="PANTHER" id="PTHR30480:SF13">
    <property type="entry name" value="BETA-HEXOSAMINIDASE"/>
    <property type="match status" value="1"/>
</dbReference>
<organism evidence="13">
    <name type="scientific">marine metagenome</name>
    <dbReference type="NCBI Taxonomy" id="408172"/>
    <lineage>
        <taxon>unclassified sequences</taxon>
        <taxon>metagenomes</taxon>
        <taxon>ecological metagenomes</taxon>
    </lineage>
</organism>
<comment type="catalytic activity">
    <reaction evidence="1">
        <text>Hydrolysis of terminal non-reducing N-acetyl-D-hexosamine residues in N-acetyl-beta-D-hexosaminides.</text>
        <dbReference type="EC" id="3.2.1.52"/>
    </reaction>
</comment>
<dbReference type="Pfam" id="PF00933">
    <property type="entry name" value="Glyco_hydro_3"/>
    <property type="match status" value="1"/>
</dbReference>
<dbReference type="GO" id="GO:0009254">
    <property type="term" value="P:peptidoglycan turnover"/>
    <property type="evidence" value="ECO:0007669"/>
    <property type="project" value="TreeGrafter"/>
</dbReference>
<dbReference type="GO" id="GO:0008360">
    <property type="term" value="P:regulation of cell shape"/>
    <property type="evidence" value="ECO:0007669"/>
    <property type="project" value="UniProtKB-KW"/>
</dbReference>
<dbReference type="GO" id="GO:0004563">
    <property type="term" value="F:beta-N-acetylhexosaminidase activity"/>
    <property type="evidence" value="ECO:0007669"/>
    <property type="project" value="UniProtKB-EC"/>
</dbReference>
<dbReference type="InterPro" id="IPR036962">
    <property type="entry name" value="Glyco_hydro_3_N_sf"/>
</dbReference>
<evidence type="ECO:0000259" key="12">
    <source>
        <dbReference type="Pfam" id="PF00933"/>
    </source>
</evidence>
<sequence>MTDIQGLALTDEDRELLAHPAIGGVILFSRNFTDCQQLNELVGSIAKLRRTPLLIAVDQEGGRVQRFTDGFTKLPSLRWLGQQFNHDPAAARHLAHKAAWIMAVELLQVGIDFSFAPVLDIDRGLSEVIGDRAFHSNPEVVNSLALSYVQGMRAAGMASVAKHFPGHGGVGADSHVTLPEDHRSYADLIEDLKPFRSLIDDGLQGIMSAHVRYTDVDQQIASMSKYWLKTELRQNLGYRGSIFSDDLSMGGASVVGELPERVVTAIQAGSDMALICNDRDAVVAMLDSNEGDLQPTSQARLLAMRPSIEAKDALLVGTPVWQEAVDELMVFVDRPPPESSPLTLDS</sequence>
<dbReference type="InterPro" id="IPR022956">
    <property type="entry name" value="Beta_hexosaminidase_bac"/>
</dbReference>
<evidence type="ECO:0000256" key="7">
    <source>
        <dbReference type="ARBA" id="ARBA00022960"/>
    </source>
</evidence>
<evidence type="ECO:0000256" key="5">
    <source>
        <dbReference type="ARBA" id="ARBA00022618"/>
    </source>
</evidence>
<dbReference type="InterPro" id="IPR017853">
    <property type="entry name" value="GH"/>
</dbReference>
<gene>
    <name evidence="13" type="ORF">METZ01_LOCUS167298</name>
</gene>
<dbReference type="NCBIfam" id="NF003740">
    <property type="entry name" value="PRK05337.1"/>
    <property type="match status" value="1"/>
</dbReference>